<dbReference type="InterPro" id="IPR011009">
    <property type="entry name" value="Kinase-like_dom_sf"/>
</dbReference>
<dbReference type="Proteomes" id="UP000241074">
    <property type="component" value="Chromosome"/>
</dbReference>
<dbReference type="InterPro" id="IPR000719">
    <property type="entry name" value="Prot_kinase_dom"/>
</dbReference>
<name>A0A2P1PTW6_9GAMM</name>
<dbReference type="EMBL" id="CP027860">
    <property type="protein sequence ID" value="AVP98287.1"/>
    <property type="molecule type" value="Genomic_DNA"/>
</dbReference>
<dbReference type="OrthoDB" id="9801841at2"/>
<dbReference type="SMART" id="SM00220">
    <property type="entry name" value="S_TKc"/>
    <property type="match status" value="1"/>
</dbReference>
<dbReference type="InterPro" id="IPR017441">
    <property type="entry name" value="Protein_kinase_ATP_BS"/>
</dbReference>
<reference evidence="9 10" key="2">
    <citation type="submission" date="2018-03" db="EMBL/GenBank/DDBJ databases">
        <authorList>
            <person name="Keele B.F."/>
        </authorList>
    </citation>
    <scope>NUCLEOTIDE SEQUENCE [LARGE SCALE GENOMIC DNA]</scope>
    <source>
        <strain evidence="9 10">D13</strain>
    </source>
</reference>
<evidence type="ECO:0000256" key="4">
    <source>
        <dbReference type="ARBA" id="ARBA00022741"/>
    </source>
</evidence>
<organism evidence="9 10">
    <name type="scientific">Ahniella affigens</name>
    <dbReference type="NCBI Taxonomy" id="2021234"/>
    <lineage>
        <taxon>Bacteria</taxon>
        <taxon>Pseudomonadati</taxon>
        <taxon>Pseudomonadota</taxon>
        <taxon>Gammaproteobacteria</taxon>
        <taxon>Lysobacterales</taxon>
        <taxon>Rhodanobacteraceae</taxon>
        <taxon>Ahniella</taxon>
    </lineage>
</organism>
<dbReference type="FunFam" id="1.10.510.10:FF:000021">
    <property type="entry name" value="Serine/threonine protein kinase"/>
    <property type="match status" value="1"/>
</dbReference>
<feature type="domain" description="Protein kinase" evidence="8">
    <location>
        <begin position="14"/>
        <end position="269"/>
    </location>
</feature>
<dbReference type="PROSITE" id="PS00108">
    <property type="entry name" value="PROTEIN_KINASE_ST"/>
    <property type="match status" value="1"/>
</dbReference>
<dbReference type="SUPFAM" id="SSF56112">
    <property type="entry name" value="Protein kinase-like (PK-like)"/>
    <property type="match status" value="1"/>
</dbReference>
<feature type="binding site" evidence="7">
    <location>
        <position position="43"/>
    </location>
    <ligand>
        <name>ATP</name>
        <dbReference type="ChEBI" id="CHEBI:30616"/>
    </ligand>
</feature>
<keyword evidence="6 7" id="KW-0067">ATP-binding</keyword>
<keyword evidence="3" id="KW-0808">Transferase</keyword>
<evidence type="ECO:0000256" key="7">
    <source>
        <dbReference type="PROSITE-ProRule" id="PRU10141"/>
    </source>
</evidence>
<reference evidence="9 10" key="1">
    <citation type="submission" date="2018-03" db="EMBL/GenBank/DDBJ databases">
        <title>Ahniella affigens gen. nov., sp. nov., a gammaproteobacterium isolated from sandy soil near a stream.</title>
        <authorList>
            <person name="Ko Y."/>
            <person name="Kim J.-H."/>
        </authorList>
    </citation>
    <scope>NUCLEOTIDE SEQUENCE [LARGE SCALE GENOMIC DNA]</scope>
    <source>
        <strain evidence="9 10">D13</strain>
    </source>
</reference>
<evidence type="ECO:0000256" key="3">
    <source>
        <dbReference type="ARBA" id="ARBA00022679"/>
    </source>
</evidence>
<protein>
    <recommendedName>
        <fullName evidence="1">non-specific serine/threonine protein kinase</fullName>
        <ecNumber evidence="1">2.7.11.1</ecNumber>
    </recommendedName>
</protein>
<keyword evidence="5" id="KW-0418">Kinase</keyword>
<sequence length="508" mass="55191">METLVTEAVQIPGYRIERPLGVGGMASVYLAVQESLDREVALKVMAPSLSTNQEFTERFLKEGRLTAKLAHPNLVTVYDIGQHNSLYYLAAEYIPGGTLRDRMNRGMTLSEIIDVMRDVAMGLTYAHEKGVVHRDVKPGNVLFRANGTAVLADFGIAKAMNSNTMSTQAGNSIGTPHYMSPEQARADKVDGRSDLYSLGAMMYEMLVGAPPYESSDPFTIALMHVTHPLPILPQQFTWLQPILNRLMAKLPADRFATGDEFVVGLDKLMAIAPEAQAIRDAQQTRKRSVPRPQPMVQLDPMTLAQAAMADGTANTESMRAARAQSTSGGNKGIWIAAGVGLLIVLMGVGYGMLKPKPGPEVPVTGQNPPVLIPPATNPPTTNPPVTPETDPQTQVQVYDGDVQTLITRANQYVRDGILADSPQFGMNLSYPAGDNATEIYQYVLSQDPDNAEALAGLDRIADFWEARAQRVLKIGSLEGCRTLAENGLMADPNRESLKKLAQETCVTR</sequence>
<dbReference type="GO" id="GO:0004674">
    <property type="term" value="F:protein serine/threonine kinase activity"/>
    <property type="evidence" value="ECO:0007669"/>
    <property type="project" value="UniProtKB-KW"/>
</dbReference>
<dbReference type="PROSITE" id="PS50011">
    <property type="entry name" value="PROTEIN_KINASE_DOM"/>
    <property type="match status" value="1"/>
</dbReference>
<proteinExistence type="predicted"/>
<dbReference type="EC" id="2.7.11.1" evidence="1"/>
<dbReference type="CDD" id="cd14014">
    <property type="entry name" value="STKc_PknB_like"/>
    <property type="match status" value="1"/>
</dbReference>
<dbReference type="AlphaFoldDB" id="A0A2P1PTW6"/>
<accession>A0A2P1PTW6</accession>
<keyword evidence="4 7" id="KW-0547">Nucleotide-binding</keyword>
<dbReference type="Gene3D" id="3.30.200.20">
    <property type="entry name" value="Phosphorylase Kinase, domain 1"/>
    <property type="match status" value="1"/>
</dbReference>
<dbReference type="RefSeq" id="WP_106892207.1">
    <property type="nucleotide sequence ID" value="NZ_CP027860.1"/>
</dbReference>
<gene>
    <name evidence="9" type="ORF">C7S18_14270</name>
</gene>
<dbReference type="Pfam" id="PF00069">
    <property type="entry name" value="Pkinase"/>
    <property type="match status" value="1"/>
</dbReference>
<keyword evidence="10" id="KW-1185">Reference proteome</keyword>
<dbReference type="GO" id="GO:0005524">
    <property type="term" value="F:ATP binding"/>
    <property type="evidence" value="ECO:0007669"/>
    <property type="project" value="UniProtKB-UniRule"/>
</dbReference>
<dbReference type="Gene3D" id="1.10.510.10">
    <property type="entry name" value="Transferase(Phosphotransferase) domain 1"/>
    <property type="match status" value="1"/>
</dbReference>
<evidence type="ECO:0000256" key="1">
    <source>
        <dbReference type="ARBA" id="ARBA00012513"/>
    </source>
</evidence>
<dbReference type="PANTHER" id="PTHR43289:SF6">
    <property type="entry name" value="SERINE_THREONINE-PROTEIN KINASE NEKL-3"/>
    <property type="match status" value="1"/>
</dbReference>
<evidence type="ECO:0000259" key="8">
    <source>
        <dbReference type="PROSITE" id="PS50011"/>
    </source>
</evidence>
<evidence type="ECO:0000313" key="9">
    <source>
        <dbReference type="EMBL" id="AVP98287.1"/>
    </source>
</evidence>
<keyword evidence="2" id="KW-0723">Serine/threonine-protein kinase</keyword>
<evidence type="ECO:0000256" key="2">
    <source>
        <dbReference type="ARBA" id="ARBA00022527"/>
    </source>
</evidence>
<dbReference type="PROSITE" id="PS00107">
    <property type="entry name" value="PROTEIN_KINASE_ATP"/>
    <property type="match status" value="1"/>
</dbReference>
<evidence type="ECO:0000313" key="10">
    <source>
        <dbReference type="Proteomes" id="UP000241074"/>
    </source>
</evidence>
<evidence type="ECO:0000256" key="5">
    <source>
        <dbReference type="ARBA" id="ARBA00022777"/>
    </source>
</evidence>
<dbReference type="KEGG" id="xba:C7S18_14270"/>
<dbReference type="PANTHER" id="PTHR43289">
    <property type="entry name" value="MITOGEN-ACTIVATED PROTEIN KINASE KINASE KINASE 20-RELATED"/>
    <property type="match status" value="1"/>
</dbReference>
<evidence type="ECO:0000256" key="6">
    <source>
        <dbReference type="ARBA" id="ARBA00022840"/>
    </source>
</evidence>
<dbReference type="InterPro" id="IPR008271">
    <property type="entry name" value="Ser/Thr_kinase_AS"/>
</dbReference>